<dbReference type="RefSeq" id="WP_184596462.1">
    <property type="nucleotide sequence ID" value="NZ_JACHLI010000036.1"/>
</dbReference>
<dbReference type="AlphaFoldDB" id="A0A7W7P5D0"/>
<feature type="region of interest" description="Disordered" evidence="1">
    <location>
        <begin position="40"/>
        <end position="59"/>
    </location>
</feature>
<feature type="compositionally biased region" description="Basic and acidic residues" evidence="1">
    <location>
        <begin position="46"/>
        <end position="59"/>
    </location>
</feature>
<evidence type="ECO:0000256" key="1">
    <source>
        <dbReference type="SAM" id="MobiDB-lite"/>
    </source>
</evidence>
<protein>
    <submittedName>
        <fullName evidence="2">Uncharacterized protein</fullName>
    </submittedName>
</protein>
<organism evidence="2 3">
    <name type="scientific">Pseudomonas nitroreducens</name>
    <dbReference type="NCBI Taxonomy" id="46680"/>
    <lineage>
        <taxon>Bacteria</taxon>
        <taxon>Pseudomonadati</taxon>
        <taxon>Pseudomonadota</taxon>
        <taxon>Gammaproteobacteria</taxon>
        <taxon>Pseudomonadales</taxon>
        <taxon>Pseudomonadaceae</taxon>
        <taxon>Pseudomonas</taxon>
    </lineage>
</organism>
<dbReference type="Proteomes" id="UP000566995">
    <property type="component" value="Unassembled WGS sequence"/>
</dbReference>
<accession>A0A7W7P5D0</accession>
<evidence type="ECO:0000313" key="2">
    <source>
        <dbReference type="EMBL" id="MBB4867187.1"/>
    </source>
</evidence>
<sequence length="59" mass="6626">MTTPNELLVDEEDEVRELNDADFKQARGASEVMSERLKAKLGLAGHGKDQKRGENVENR</sequence>
<comment type="caution">
    <text evidence="2">The sequence shown here is derived from an EMBL/GenBank/DDBJ whole genome shotgun (WGS) entry which is preliminary data.</text>
</comment>
<reference evidence="2 3" key="1">
    <citation type="submission" date="2020-08" db="EMBL/GenBank/DDBJ databases">
        <title>Functional genomics of gut bacteria from endangered species of beetles.</title>
        <authorList>
            <person name="Carlos-Shanley C."/>
        </authorList>
    </citation>
    <scope>NUCLEOTIDE SEQUENCE [LARGE SCALE GENOMIC DNA]</scope>
    <source>
        <strain evidence="2 3">S00179</strain>
    </source>
</reference>
<evidence type="ECO:0000313" key="3">
    <source>
        <dbReference type="Proteomes" id="UP000566995"/>
    </source>
</evidence>
<proteinExistence type="predicted"/>
<gene>
    <name evidence="2" type="ORF">HNP46_006098</name>
</gene>
<dbReference type="EMBL" id="JACHLI010000036">
    <property type="protein sequence ID" value="MBB4867187.1"/>
    <property type="molecule type" value="Genomic_DNA"/>
</dbReference>
<name>A0A7W7P5D0_PSENT</name>